<evidence type="ECO:0000313" key="3">
    <source>
        <dbReference type="Proteomes" id="UP000663829"/>
    </source>
</evidence>
<sequence>HRIIVIVGGRSGQLLVTRIHQLIQVSSIFVYCMDKRNEEWTKIYKKVKGVIEEINELVIQVISAQEKQTTRDRFEEQLSINVYHTNGTREKSTTELNGQFAHSQLLIDCLLRMRATSTHKNEFINYCKKEYANTNSQLNIIREFEETYSADRALTWYTRECFLYHLLNKALRTLDIDLLYLLGFFIRDLREQLEQYR</sequence>
<keyword evidence="3" id="KW-1185">Reference proteome</keyword>
<dbReference type="Proteomes" id="UP000681722">
    <property type="component" value="Unassembled WGS sequence"/>
</dbReference>
<evidence type="ECO:0000313" key="1">
    <source>
        <dbReference type="EMBL" id="CAF1654751.1"/>
    </source>
</evidence>
<dbReference type="EMBL" id="CAJNOQ010053084">
    <property type="protein sequence ID" value="CAF1654751.1"/>
    <property type="molecule type" value="Genomic_DNA"/>
</dbReference>
<dbReference type="Proteomes" id="UP000663829">
    <property type="component" value="Unassembled WGS sequence"/>
</dbReference>
<dbReference type="AlphaFoldDB" id="A0A816EW50"/>
<gene>
    <name evidence="1" type="ORF">GPM918_LOCUS45698</name>
    <name evidence="2" type="ORF">SRO942_LOCUS48466</name>
</gene>
<organism evidence="1 3">
    <name type="scientific">Didymodactylos carnosus</name>
    <dbReference type="NCBI Taxonomy" id="1234261"/>
    <lineage>
        <taxon>Eukaryota</taxon>
        <taxon>Metazoa</taxon>
        <taxon>Spiralia</taxon>
        <taxon>Gnathifera</taxon>
        <taxon>Rotifera</taxon>
        <taxon>Eurotatoria</taxon>
        <taxon>Bdelloidea</taxon>
        <taxon>Philodinida</taxon>
        <taxon>Philodinidae</taxon>
        <taxon>Didymodactylos</taxon>
    </lineage>
</organism>
<accession>A0A816EW50</accession>
<protein>
    <submittedName>
        <fullName evidence="1">Uncharacterized protein</fullName>
    </submittedName>
</protein>
<feature type="non-terminal residue" evidence="1">
    <location>
        <position position="197"/>
    </location>
</feature>
<name>A0A816EW50_9BILA</name>
<evidence type="ECO:0000313" key="2">
    <source>
        <dbReference type="EMBL" id="CAF4590239.1"/>
    </source>
</evidence>
<reference evidence="1" key="1">
    <citation type="submission" date="2021-02" db="EMBL/GenBank/DDBJ databases">
        <authorList>
            <person name="Nowell W R."/>
        </authorList>
    </citation>
    <scope>NUCLEOTIDE SEQUENCE</scope>
</reference>
<feature type="non-terminal residue" evidence="1">
    <location>
        <position position="1"/>
    </location>
</feature>
<dbReference type="OrthoDB" id="10013658at2759"/>
<proteinExistence type="predicted"/>
<dbReference type="EMBL" id="CAJOBC010124845">
    <property type="protein sequence ID" value="CAF4590239.1"/>
    <property type="molecule type" value="Genomic_DNA"/>
</dbReference>
<comment type="caution">
    <text evidence="1">The sequence shown here is derived from an EMBL/GenBank/DDBJ whole genome shotgun (WGS) entry which is preliminary data.</text>
</comment>